<comment type="caution">
    <text evidence="2">The sequence shown here is derived from an EMBL/GenBank/DDBJ whole genome shotgun (WGS) entry which is preliminary data.</text>
</comment>
<accession>A0ABW5FT17</accession>
<dbReference type="RefSeq" id="WP_378264146.1">
    <property type="nucleotide sequence ID" value="NZ_JBHUKR010000006.1"/>
</dbReference>
<dbReference type="InterPro" id="IPR006141">
    <property type="entry name" value="Intein_N"/>
</dbReference>
<feature type="domain" description="Hom-end-associated Hint" evidence="1">
    <location>
        <begin position="344"/>
        <end position="378"/>
    </location>
</feature>
<dbReference type="Pfam" id="PF05203">
    <property type="entry name" value="Hom_end_hint"/>
    <property type="match status" value="1"/>
</dbReference>
<gene>
    <name evidence="2" type="ORF">ACFSXZ_11345</name>
</gene>
<evidence type="ECO:0000313" key="2">
    <source>
        <dbReference type="EMBL" id="MFD2416917.1"/>
    </source>
</evidence>
<dbReference type="SUPFAM" id="SSF51294">
    <property type="entry name" value="Hedgehog/intein (Hint) domain"/>
    <property type="match status" value="1"/>
</dbReference>
<evidence type="ECO:0000313" key="3">
    <source>
        <dbReference type="Proteomes" id="UP001597417"/>
    </source>
</evidence>
<dbReference type="InterPro" id="IPR007868">
    <property type="entry name" value="Hom_end_hint"/>
</dbReference>
<dbReference type="GO" id="GO:0004519">
    <property type="term" value="F:endonuclease activity"/>
    <property type="evidence" value="ECO:0007669"/>
    <property type="project" value="UniProtKB-KW"/>
</dbReference>
<evidence type="ECO:0000259" key="1">
    <source>
        <dbReference type="Pfam" id="PF05203"/>
    </source>
</evidence>
<name>A0ABW5FT17_9PSEU</name>
<dbReference type="CDD" id="cd00081">
    <property type="entry name" value="Hint"/>
    <property type="match status" value="1"/>
</dbReference>
<reference evidence="3" key="1">
    <citation type="journal article" date="2019" name="Int. J. Syst. Evol. Microbiol.">
        <title>The Global Catalogue of Microorganisms (GCM) 10K type strain sequencing project: providing services to taxonomists for standard genome sequencing and annotation.</title>
        <authorList>
            <consortium name="The Broad Institute Genomics Platform"/>
            <consortium name="The Broad Institute Genome Sequencing Center for Infectious Disease"/>
            <person name="Wu L."/>
            <person name="Ma J."/>
        </authorList>
    </citation>
    <scope>NUCLEOTIDE SEQUENCE [LARGE SCALE GENOMIC DNA]</scope>
    <source>
        <strain evidence="3">CGMCC 4.7645</strain>
    </source>
</reference>
<dbReference type="EMBL" id="JBHUKR010000006">
    <property type="protein sequence ID" value="MFD2416917.1"/>
    <property type="molecule type" value="Genomic_DNA"/>
</dbReference>
<dbReference type="Proteomes" id="UP001597417">
    <property type="component" value="Unassembled WGS sequence"/>
</dbReference>
<protein>
    <submittedName>
        <fullName evidence="2">Hint domain-containing homing endonuclease</fullName>
    </submittedName>
</protein>
<dbReference type="InterPro" id="IPR036844">
    <property type="entry name" value="Hint_dom_sf"/>
</dbReference>
<keyword evidence="3" id="KW-1185">Reference proteome</keyword>
<keyword evidence="2" id="KW-0378">Hydrolase</keyword>
<dbReference type="Gene3D" id="2.170.16.10">
    <property type="entry name" value="Hedgehog/Intein (Hint) domain"/>
    <property type="match status" value="1"/>
</dbReference>
<keyword evidence="2" id="KW-0540">Nuclease</keyword>
<organism evidence="2 3">
    <name type="scientific">Amycolatopsis pigmentata</name>
    <dbReference type="NCBI Taxonomy" id="450801"/>
    <lineage>
        <taxon>Bacteria</taxon>
        <taxon>Bacillati</taxon>
        <taxon>Actinomycetota</taxon>
        <taxon>Actinomycetes</taxon>
        <taxon>Pseudonocardiales</taxon>
        <taxon>Pseudonocardiaceae</taxon>
        <taxon>Amycolatopsis</taxon>
    </lineage>
</organism>
<sequence>MTAYQQYQQQFVQDVLDAPAQTGRAGMLPYLQALLDALPYYGDPDLESIHRGVLSTVLQVNMANNAISAQPDDNGFGYFSSYSYHGPFSGYADAFFHNRAHTAASDAVAAGVQAQNAQLNAGWWQGYVLTLLTDAARQAASLSLDTAKLTTDLANRNAAFLPALTASYLATLQNAYDPTASALRALTSAGQLDQARTELTDSLTAGQFTANINAAISMGGDSTNAAVWFLYNLWVTLKTLGCANVDAQIQALQSAGLTVPGQVGPNAWWNGGYTTWYVPLAGPDVAGATAGVLTAGMPESEITTYASDPPPPPVYRDFSATNGYSQSLCLWGPLNVYLPPDTSCLGAGTGVLMADGSVKAIEDIEIGDKVMSDNGTGTVALVEKPGRLGRTLYSVNGLQAFATSGHPFRAADGPGPRRRAVDPWNLIDAVPTMVADGVGALVTGVELEAIGPEGGETIVVREVTPHPPDGLPEGQAVYDLVVDNGARGHAVYYVGGPQTFLAVDSETADPLYDSASTVAVVAAMDAALESARQHVKDPGTALPGILARLDPIGLRKAGGAARAAPNLGVPRPELPGPAYYLRDGAWDPHASALEIHLVRHYGRMFRRQCATGWRAGTGRPSPNDRFTVCVQDVELLGDVPIDPDADFELELGVRGWTYTEDLVRRLTIPTNGKNSRWHLTPDAVVDFGRIHQRVEPAALVGSLHLGGTLLAQFRTSITEETLSAVSVEHFLFDVNGKVVGRIAIDQRRVRSADFVLERTRAKNWTTRDAWSVAIGTGRQLGKRLAALVETV</sequence>
<dbReference type="PROSITE" id="PS50817">
    <property type="entry name" value="INTEIN_N_TER"/>
    <property type="match status" value="1"/>
</dbReference>
<keyword evidence="2" id="KW-0255">Endonuclease</keyword>
<proteinExistence type="predicted"/>